<dbReference type="SMART" id="SM00530">
    <property type="entry name" value="HTH_XRE"/>
    <property type="match status" value="1"/>
</dbReference>
<dbReference type="GO" id="GO:0005829">
    <property type="term" value="C:cytosol"/>
    <property type="evidence" value="ECO:0007669"/>
    <property type="project" value="TreeGrafter"/>
</dbReference>
<dbReference type="InterPro" id="IPR050807">
    <property type="entry name" value="TransReg_Diox_bact_type"/>
</dbReference>
<sequence length="111" mass="12869">MNFVGQNIRKIRIQKGFSQEYMAETLGITQPTYARLEKDDHRISIVRLLQIAQQLETNVSELIGQKAKELNLKNDNTLQAKSNPYLDNKEYITTLKGEVAFLRELLQKFRG</sequence>
<dbReference type="InterPro" id="IPR010982">
    <property type="entry name" value="Lambda_DNA-bd_dom_sf"/>
</dbReference>
<evidence type="ECO:0000256" key="2">
    <source>
        <dbReference type="ARBA" id="ARBA00023125"/>
    </source>
</evidence>
<reference evidence="5 6" key="1">
    <citation type="submission" date="2016-10" db="EMBL/GenBank/DDBJ databases">
        <authorList>
            <person name="de Groot N.N."/>
        </authorList>
    </citation>
    <scope>NUCLEOTIDE SEQUENCE [LARGE SCALE GENOMIC DNA]</scope>
    <source>
        <strain evidence="5 6">DSM 19803</strain>
    </source>
</reference>
<keyword evidence="1" id="KW-0805">Transcription regulation</keyword>
<keyword evidence="2" id="KW-0238">DNA-binding</keyword>
<dbReference type="Proteomes" id="UP000199296">
    <property type="component" value="Unassembled WGS sequence"/>
</dbReference>
<organism evidence="5 6">
    <name type="scientific">Psychroflexus sediminis</name>
    <dbReference type="NCBI Taxonomy" id="470826"/>
    <lineage>
        <taxon>Bacteria</taxon>
        <taxon>Pseudomonadati</taxon>
        <taxon>Bacteroidota</taxon>
        <taxon>Flavobacteriia</taxon>
        <taxon>Flavobacteriales</taxon>
        <taxon>Flavobacteriaceae</taxon>
        <taxon>Psychroflexus</taxon>
    </lineage>
</organism>
<dbReference type="PROSITE" id="PS50943">
    <property type="entry name" value="HTH_CROC1"/>
    <property type="match status" value="1"/>
</dbReference>
<dbReference type="CDD" id="cd00093">
    <property type="entry name" value="HTH_XRE"/>
    <property type="match status" value="1"/>
</dbReference>
<evidence type="ECO:0000313" key="6">
    <source>
        <dbReference type="Proteomes" id="UP000199296"/>
    </source>
</evidence>
<evidence type="ECO:0000259" key="4">
    <source>
        <dbReference type="PROSITE" id="PS50943"/>
    </source>
</evidence>
<evidence type="ECO:0000256" key="3">
    <source>
        <dbReference type="ARBA" id="ARBA00023163"/>
    </source>
</evidence>
<dbReference type="AlphaFoldDB" id="A0A1G7YFC9"/>
<feature type="domain" description="HTH cro/C1-type" evidence="4">
    <location>
        <begin position="8"/>
        <end position="62"/>
    </location>
</feature>
<dbReference type="Pfam" id="PF01381">
    <property type="entry name" value="HTH_3"/>
    <property type="match status" value="1"/>
</dbReference>
<dbReference type="GO" id="GO:0003677">
    <property type="term" value="F:DNA binding"/>
    <property type="evidence" value="ECO:0007669"/>
    <property type="project" value="UniProtKB-KW"/>
</dbReference>
<protein>
    <submittedName>
        <fullName evidence="5">Helix-turn-helix domain-containing protein</fullName>
    </submittedName>
</protein>
<dbReference type="PANTHER" id="PTHR46797:SF23">
    <property type="entry name" value="HTH-TYPE TRANSCRIPTIONAL REGULATOR SUTR"/>
    <property type="match status" value="1"/>
</dbReference>
<proteinExistence type="predicted"/>
<dbReference type="STRING" id="470826.SAMN04488027_11222"/>
<name>A0A1G7YFC9_9FLAO</name>
<dbReference type="InterPro" id="IPR001387">
    <property type="entry name" value="Cro/C1-type_HTH"/>
</dbReference>
<dbReference type="Gene3D" id="1.10.260.40">
    <property type="entry name" value="lambda repressor-like DNA-binding domains"/>
    <property type="match status" value="1"/>
</dbReference>
<dbReference type="SUPFAM" id="SSF47413">
    <property type="entry name" value="lambda repressor-like DNA-binding domains"/>
    <property type="match status" value="1"/>
</dbReference>
<dbReference type="PANTHER" id="PTHR46797">
    <property type="entry name" value="HTH-TYPE TRANSCRIPTIONAL REGULATOR"/>
    <property type="match status" value="1"/>
</dbReference>
<keyword evidence="6" id="KW-1185">Reference proteome</keyword>
<dbReference type="GO" id="GO:0003700">
    <property type="term" value="F:DNA-binding transcription factor activity"/>
    <property type="evidence" value="ECO:0007669"/>
    <property type="project" value="TreeGrafter"/>
</dbReference>
<accession>A0A1G7YFC9</accession>
<evidence type="ECO:0000256" key="1">
    <source>
        <dbReference type="ARBA" id="ARBA00023015"/>
    </source>
</evidence>
<dbReference type="OrthoDB" id="9814553at2"/>
<gene>
    <name evidence="5" type="ORF">SAMN04488027_11222</name>
</gene>
<dbReference type="EMBL" id="FNCW01000012">
    <property type="protein sequence ID" value="SDG95036.1"/>
    <property type="molecule type" value="Genomic_DNA"/>
</dbReference>
<evidence type="ECO:0000313" key="5">
    <source>
        <dbReference type="EMBL" id="SDG95036.1"/>
    </source>
</evidence>
<keyword evidence="3" id="KW-0804">Transcription</keyword>